<sequence length="166" mass="18755">MKMSATSLSVQGLAVRGHTDEASNLLNQLQLRSEDCPQLKMSMESDIYKWYSHDICNKMLELMSHSVFKQLITCIKDAVYYVVIFSLDRQYTSTETLLACHLCSPKFLAYLSNCSGQCFDGASHMPGIYTGVQMRIPEIESRALSVHYLAHSLNLSVEKRVKHIIG</sequence>
<evidence type="ECO:0000313" key="2">
    <source>
        <dbReference type="Proteomes" id="UP001159363"/>
    </source>
</evidence>
<gene>
    <name evidence="1" type="ORF">PR048_009087</name>
</gene>
<name>A0ABQ9HYW5_9NEOP</name>
<reference evidence="1 2" key="1">
    <citation type="submission" date="2023-02" db="EMBL/GenBank/DDBJ databases">
        <title>LHISI_Scaffold_Assembly.</title>
        <authorList>
            <person name="Stuart O.P."/>
            <person name="Cleave R."/>
            <person name="Magrath M.J.L."/>
            <person name="Mikheyev A.S."/>
        </authorList>
    </citation>
    <scope>NUCLEOTIDE SEQUENCE [LARGE SCALE GENOMIC DNA]</scope>
    <source>
        <strain evidence="1">Daus_M_001</strain>
        <tissue evidence="1">Leg muscle</tissue>
    </source>
</reference>
<dbReference type="EMBL" id="JARBHB010000003">
    <property type="protein sequence ID" value="KAJ8889587.1"/>
    <property type="molecule type" value="Genomic_DNA"/>
</dbReference>
<accession>A0ABQ9HYW5</accession>
<dbReference type="Proteomes" id="UP001159363">
    <property type="component" value="Chromosome 3"/>
</dbReference>
<keyword evidence="2" id="KW-1185">Reference proteome</keyword>
<dbReference type="PANTHER" id="PTHR45749:SF21">
    <property type="entry name" value="DUF4371 DOMAIN-CONTAINING PROTEIN"/>
    <property type="match status" value="1"/>
</dbReference>
<protein>
    <submittedName>
        <fullName evidence="1">Uncharacterized protein</fullName>
    </submittedName>
</protein>
<evidence type="ECO:0000313" key="1">
    <source>
        <dbReference type="EMBL" id="KAJ8889587.1"/>
    </source>
</evidence>
<comment type="caution">
    <text evidence="1">The sequence shown here is derived from an EMBL/GenBank/DDBJ whole genome shotgun (WGS) entry which is preliminary data.</text>
</comment>
<organism evidence="1 2">
    <name type="scientific">Dryococelus australis</name>
    <dbReference type="NCBI Taxonomy" id="614101"/>
    <lineage>
        <taxon>Eukaryota</taxon>
        <taxon>Metazoa</taxon>
        <taxon>Ecdysozoa</taxon>
        <taxon>Arthropoda</taxon>
        <taxon>Hexapoda</taxon>
        <taxon>Insecta</taxon>
        <taxon>Pterygota</taxon>
        <taxon>Neoptera</taxon>
        <taxon>Polyneoptera</taxon>
        <taxon>Phasmatodea</taxon>
        <taxon>Verophasmatodea</taxon>
        <taxon>Anareolatae</taxon>
        <taxon>Phasmatidae</taxon>
        <taxon>Eurycanthinae</taxon>
        <taxon>Dryococelus</taxon>
    </lineage>
</organism>
<dbReference type="PANTHER" id="PTHR45749">
    <property type="match status" value="1"/>
</dbReference>
<proteinExistence type="predicted"/>